<name>A0AC61QLQ0_9BACT</name>
<keyword evidence="2" id="KW-1185">Reference proteome</keyword>
<sequence length="281" mass="32782">MRRSVYLIVLLSVLTMMWTTTGCNNKAAEANDSIIDTSYVDTTHADTLTSLIEETVMPKAADELFDDFIFNFAANKRLQQERIIFPLHHEVYGTMSSIGKKDWKMDHFFMNQGFYTMVVGNMKELRRAQDTKVAHVVLEKIFLAERYVKQYVFDRVDGLWRLRKLRTEDMAENKNGDFYLFYDKFVNDSTFRHEALSETMEFSGPDPDDDFSRMEGSIMPEQWSMFAPELPREMIYNIIYGSLPKYGDQRILVVRGIANGFETELTFKKTKDGFMLVKLTT</sequence>
<organism evidence="1 2">
    <name type="scientific">Palleniella muris</name>
    <dbReference type="NCBI Taxonomy" id="3038145"/>
    <lineage>
        <taxon>Bacteria</taxon>
        <taxon>Pseudomonadati</taxon>
        <taxon>Bacteroidota</taxon>
        <taxon>Bacteroidia</taxon>
        <taxon>Bacteroidales</taxon>
        <taxon>Prevotellaceae</taxon>
        <taxon>Palleniella</taxon>
    </lineage>
</organism>
<dbReference type="Proteomes" id="UP000308886">
    <property type="component" value="Unassembled WGS sequence"/>
</dbReference>
<dbReference type="EMBL" id="SRZC01000035">
    <property type="protein sequence ID" value="TGX79863.1"/>
    <property type="molecule type" value="Genomic_DNA"/>
</dbReference>
<protein>
    <submittedName>
        <fullName evidence="1">DUF4348 domain-containing protein</fullName>
    </submittedName>
</protein>
<evidence type="ECO:0000313" key="1">
    <source>
        <dbReference type="EMBL" id="TGX79863.1"/>
    </source>
</evidence>
<gene>
    <name evidence="1" type="ORF">E5358_14305</name>
</gene>
<comment type="caution">
    <text evidence="1">The sequence shown here is derived from an EMBL/GenBank/DDBJ whole genome shotgun (WGS) entry which is preliminary data.</text>
</comment>
<reference evidence="1" key="1">
    <citation type="submission" date="2019-04" db="EMBL/GenBank/DDBJ databases">
        <title>Microbes associate with the intestines of laboratory mice.</title>
        <authorList>
            <person name="Navarre W."/>
            <person name="Wong E."/>
            <person name="Huang K."/>
            <person name="Tropini C."/>
            <person name="Ng K."/>
            <person name="Yu B."/>
        </authorList>
    </citation>
    <scope>NUCLEOTIDE SEQUENCE</scope>
    <source>
        <strain evidence="1">NM73_A23</strain>
    </source>
</reference>
<evidence type="ECO:0000313" key="2">
    <source>
        <dbReference type="Proteomes" id="UP000308886"/>
    </source>
</evidence>
<accession>A0AC61QLQ0</accession>
<proteinExistence type="predicted"/>